<dbReference type="GO" id="GO:0140359">
    <property type="term" value="F:ABC-type transporter activity"/>
    <property type="evidence" value="ECO:0007669"/>
    <property type="project" value="InterPro"/>
</dbReference>
<reference evidence="8 9" key="1">
    <citation type="submission" date="2018-09" db="EMBL/GenBank/DDBJ databases">
        <title>Nocardia yunnanensis sp. nov., an actinomycete isolated from a soil sample.</title>
        <authorList>
            <person name="Zhang J."/>
        </authorList>
    </citation>
    <scope>NUCLEOTIDE SEQUENCE [LARGE SCALE GENOMIC DNA]</scope>
    <source>
        <strain evidence="8 9">CFHS0054</strain>
    </source>
</reference>
<dbReference type="InterPro" id="IPR000412">
    <property type="entry name" value="ABC_2_transport"/>
</dbReference>
<dbReference type="PANTHER" id="PTHR43077">
    <property type="entry name" value="TRANSPORT PERMEASE YVFS-RELATED"/>
    <property type="match status" value="1"/>
</dbReference>
<evidence type="ECO:0000256" key="1">
    <source>
        <dbReference type="ARBA" id="ARBA00004651"/>
    </source>
</evidence>
<dbReference type="PANTHER" id="PTHR43077:SF8">
    <property type="entry name" value="DOXORUBICIN RESISTANCE ABC TRANSPORTER PERMEASE PROTEIN DRRB"/>
    <property type="match status" value="1"/>
</dbReference>
<feature type="transmembrane region" description="Helical" evidence="7">
    <location>
        <begin position="260"/>
        <end position="279"/>
    </location>
</feature>
<name>A0A386ZM17_9NOCA</name>
<keyword evidence="5 7" id="KW-1133">Transmembrane helix</keyword>
<feature type="transmembrane region" description="Helical" evidence="7">
    <location>
        <begin position="82"/>
        <end position="104"/>
    </location>
</feature>
<dbReference type="InterPro" id="IPR051328">
    <property type="entry name" value="T7SS_ABC-Transporter"/>
</dbReference>
<evidence type="ECO:0000256" key="6">
    <source>
        <dbReference type="ARBA" id="ARBA00023136"/>
    </source>
</evidence>
<feature type="transmembrane region" description="Helical" evidence="7">
    <location>
        <begin position="134"/>
        <end position="153"/>
    </location>
</feature>
<evidence type="ECO:0000256" key="7">
    <source>
        <dbReference type="SAM" id="Phobius"/>
    </source>
</evidence>
<feature type="transmembrane region" description="Helical" evidence="7">
    <location>
        <begin position="37"/>
        <end position="62"/>
    </location>
</feature>
<dbReference type="Proteomes" id="UP000267164">
    <property type="component" value="Chromosome"/>
</dbReference>
<dbReference type="KEGG" id="nyu:D7D52_31650"/>
<dbReference type="EMBL" id="CP032568">
    <property type="protein sequence ID" value="AYF77615.1"/>
    <property type="molecule type" value="Genomic_DNA"/>
</dbReference>
<keyword evidence="3" id="KW-1003">Cell membrane</keyword>
<keyword evidence="4 7" id="KW-0812">Transmembrane</keyword>
<dbReference type="AlphaFoldDB" id="A0A386ZM17"/>
<evidence type="ECO:0000256" key="4">
    <source>
        <dbReference type="ARBA" id="ARBA00022692"/>
    </source>
</evidence>
<feature type="transmembrane region" description="Helical" evidence="7">
    <location>
        <begin position="196"/>
        <end position="214"/>
    </location>
</feature>
<evidence type="ECO:0000256" key="2">
    <source>
        <dbReference type="ARBA" id="ARBA00007783"/>
    </source>
</evidence>
<protein>
    <submittedName>
        <fullName evidence="8">Antibiotic transporter</fullName>
    </submittedName>
</protein>
<keyword evidence="9" id="KW-1185">Reference proteome</keyword>
<proteinExistence type="inferred from homology"/>
<accession>A0A386ZM17</accession>
<dbReference type="RefSeq" id="WP_120742255.1">
    <property type="nucleotide sequence ID" value="NZ_CP032568.1"/>
</dbReference>
<evidence type="ECO:0000256" key="5">
    <source>
        <dbReference type="ARBA" id="ARBA00022989"/>
    </source>
</evidence>
<comment type="subcellular location">
    <subcellularLocation>
        <location evidence="1">Cell membrane</location>
        <topology evidence="1">Multi-pass membrane protein</topology>
    </subcellularLocation>
</comment>
<comment type="similarity">
    <text evidence="2">Belongs to the ABC-2 integral membrane protein family.</text>
</comment>
<dbReference type="GO" id="GO:0043190">
    <property type="term" value="C:ATP-binding cassette (ABC) transporter complex"/>
    <property type="evidence" value="ECO:0007669"/>
    <property type="project" value="InterPro"/>
</dbReference>
<evidence type="ECO:0000256" key="3">
    <source>
        <dbReference type="ARBA" id="ARBA00022475"/>
    </source>
</evidence>
<gene>
    <name evidence="8" type="ORF">D7D52_31650</name>
</gene>
<sequence>MTALPAAGPVAPAGNWLTDLRATPATLAQWWVLTVRLIVPAIVTGEIVTAILAPITFTISFYIPLNRVMTFAGLGFSSYAQFMAPIVILQAAAFTAVSAAFRAATDAVSGLDRRFDAMPMHPLVPAAARMSANVFRLLIGLVSAVASIYYIGFRFEGGALHTAGFLALGLLIGIAFSLGADAIGTFTRSPEATTQMLVLPPLILGMLSTGLAPAHQFPHWVQFFVRNQPVSQFAEGLRALGGDRLGKSAPVTWSLMTPPLLWIAAIVAVSLFFIARQNLKRS</sequence>
<organism evidence="8 9">
    <name type="scientific">Nocardia yunnanensis</name>
    <dbReference type="NCBI Taxonomy" id="2382165"/>
    <lineage>
        <taxon>Bacteria</taxon>
        <taxon>Bacillati</taxon>
        <taxon>Actinomycetota</taxon>
        <taxon>Actinomycetes</taxon>
        <taxon>Mycobacteriales</taxon>
        <taxon>Nocardiaceae</taxon>
        <taxon>Nocardia</taxon>
    </lineage>
</organism>
<evidence type="ECO:0000313" key="9">
    <source>
        <dbReference type="Proteomes" id="UP000267164"/>
    </source>
</evidence>
<dbReference type="OrthoDB" id="8988363at2"/>
<dbReference type="PIRSF" id="PIRSF006648">
    <property type="entry name" value="DrrB"/>
    <property type="match status" value="1"/>
</dbReference>
<keyword evidence="6 7" id="KW-0472">Membrane</keyword>
<feature type="transmembrane region" description="Helical" evidence="7">
    <location>
        <begin position="159"/>
        <end position="184"/>
    </location>
</feature>
<evidence type="ECO:0000313" key="8">
    <source>
        <dbReference type="EMBL" id="AYF77615.1"/>
    </source>
</evidence>